<evidence type="ECO:0000313" key="3">
    <source>
        <dbReference type="EMBL" id="MDN4487743.1"/>
    </source>
</evidence>
<dbReference type="PANTHER" id="PTHR34980">
    <property type="entry name" value="INNER MEMBRANE PROTEIN-RELATED-RELATED"/>
    <property type="match status" value="1"/>
</dbReference>
<dbReference type="GO" id="GO:0005886">
    <property type="term" value="C:plasma membrane"/>
    <property type="evidence" value="ECO:0007669"/>
    <property type="project" value="TreeGrafter"/>
</dbReference>
<sequence>MFHSYADVIRKYAQFTGRSRRKEFWGFALVNILISVVFSILIGAVGIDRDTNEYTLIGWVLVALIVLYGLFILVPNIALQWRRYQDIGWAGPVSIVGWFVPLLTLIVAFIPGNVGGNDYGPDPKA</sequence>
<keyword evidence="4" id="KW-1185">Reference proteome</keyword>
<organism evidence="3 4">
    <name type="scientific">Demequina lignilytica</name>
    <dbReference type="NCBI Taxonomy" id="3051663"/>
    <lineage>
        <taxon>Bacteria</taxon>
        <taxon>Bacillati</taxon>
        <taxon>Actinomycetota</taxon>
        <taxon>Actinomycetes</taxon>
        <taxon>Micrococcales</taxon>
        <taxon>Demequinaceae</taxon>
        <taxon>Demequina</taxon>
    </lineage>
</organism>
<keyword evidence="1" id="KW-1133">Transmembrane helix</keyword>
<gene>
    <name evidence="2" type="ORF">QQ002_07990</name>
    <name evidence="3" type="ORF">QQX10_06130</name>
</gene>
<feature type="transmembrane region" description="Helical" evidence="1">
    <location>
        <begin position="24"/>
        <end position="44"/>
    </location>
</feature>
<keyword evidence="1" id="KW-0472">Membrane</keyword>
<evidence type="ECO:0000313" key="5">
    <source>
        <dbReference type="Proteomes" id="UP001172756"/>
    </source>
</evidence>
<evidence type="ECO:0000313" key="2">
    <source>
        <dbReference type="EMBL" id="MDN4483473.1"/>
    </source>
</evidence>
<protein>
    <submittedName>
        <fullName evidence="3">DUF805 domain-containing protein</fullName>
    </submittedName>
</protein>
<dbReference type="Proteomes" id="UP001172756">
    <property type="component" value="Unassembled WGS sequence"/>
</dbReference>
<keyword evidence="1" id="KW-0812">Transmembrane</keyword>
<dbReference type="EMBL" id="JAUHQB010000004">
    <property type="protein sequence ID" value="MDN4483473.1"/>
    <property type="molecule type" value="Genomic_DNA"/>
</dbReference>
<dbReference type="PANTHER" id="PTHR34980:SF2">
    <property type="entry name" value="INNER MEMBRANE PROTEIN YHAH-RELATED"/>
    <property type="match status" value="1"/>
</dbReference>
<reference evidence="2 5" key="2">
    <citation type="submission" date="2023-06" db="EMBL/GenBank/DDBJ databases">
        <title>SYSU T0a273.</title>
        <authorList>
            <person name="Gao L."/>
            <person name="Fang B.-Z."/>
            <person name="Li W.-J."/>
        </authorList>
    </citation>
    <scope>NUCLEOTIDE SEQUENCE [LARGE SCALE GENOMIC DNA]</scope>
    <source>
        <strain evidence="2 5">SYSU T0a273</strain>
    </source>
</reference>
<name>A0AAW7M7M9_9MICO</name>
<dbReference type="InterPro" id="IPR008523">
    <property type="entry name" value="DUF805"/>
</dbReference>
<reference evidence="3" key="1">
    <citation type="submission" date="2023-06" db="EMBL/GenBank/DDBJ databases">
        <title>Sysu t00039.</title>
        <authorList>
            <person name="Gao L."/>
            <person name="Fang B.-Z."/>
            <person name="Li W.-J."/>
        </authorList>
    </citation>
    <scope>NUCLEOTIDE SEQUENCE</scope>
    <source>
        <strain evidence="3">SYSU T00039</strain>
    </source>
</reference>
<dbReference type="Proteomes" id="UP001172737">
    <property type="component" value="Unassembled WGS sequence"/>
</dbReference>
<comment type="caution">
    <text evidence="3">The sequence shown here is derived from an EMBL/GenBank/DDBJ whole genome shotgun (WGS) entry which is preliminary data.</text>
</comment>
<proteinExistence type="predicted"/>
<dbReference type="Pfam" id="PF05656">
    <property type="entry name" value="DUF805"/>
    <property type="match status" value="1"/>
</dbReference>
<dbReference type="AlphaFoldDB" id="A0AAW7M7M9"/>
<dbReference type="RefSeq" id="WP_301119078.1">
    <property type="nucleotide sequence ID" value="NZ_JAUHPX010000003.1"/>
</dbReference>
<feature type="transmembrane region" description="Helical" evidence="1">
    <location>
        <begin position="56"/>
        <end position="75"/>
    </location>
</feature>
<feature type="transmembrane region" description="Helical" evidence="1">
    <location>
        <begin position="87"/>
        <end position="110"/>
    </location>
</feature>
<dbReference type="EMBL" id="JAUHPX010000003">
    <property type="protein sequence ID" value="MDN4487743.1"/>
    <property type="molecule type" value="Genomic_DNA"/>
</dbReference>
<evidence type="ECO:0000313" key="4">
    <source>
        <dbReference type="Proteomes" id="UP001172737"/>
    </source>
</evidence>
<accession>A0AAW7M7M9</accession>
<evidence type="ECO:0000256" key="1">
    <source>
        <dbReference type="SAM" id="Phobius"/>
    </source>
</evidence>